<dbReference type="InterPro" id="IPR052348">
    <property type="entry name" value="Metallopeptidase_M50B"/>
</dbReference>
<protein>
    <submittedName>
        <fullName evidence="2">Site-2 protease family protein</fullName>
    </submittedName>
</protein>
<comment type="caution">
    <text evidence="2">The sequence shown here is derived from an EMBL/GenBank/DDBJ whole genome shotgun (WGS) entry which is preliminary data.</text>
</comment>
<evidence type="ECO:0000256" key="1">
    <source>
        <dbReference type="SAM" id="Phobius"/>
    </source>
</evidence>
<evidence type="ECO:0000313" key="3">
    <source>
        <dbReference type="Proteomes" id="UP000604391"/>
    </source>
</evidence>
<feature type="transmembrane region" description="Helical" evidence="1">
    <location>
        <begin position="74"/>
        <end position="95"/>
    </location>
</feature>
<reference evidence="2 3" key="1">
    <citation type="journal article" name="Nat. Commun.">
        <title>Undinarchaeota illuminate DPANN phylogeny and the impact of gene transfer on archaeal evolution.</title>
        <authorList>
            <person name="Dombrowski N."/>
            <person name="Williams T.A."/>
            <person name="Sun J."/>
            <person name="Woodcroft B.J."/>
            <person name="Lee J.H."/>
            <person name="Minh B.Q."/>
            <person name="Rinke C."/>
            <person name="Spang A."/>
        </authorList>
    </citation>
    <scope>NUCLEOTIDE SEQUENCE [LARGE SCALE GENOMIC DNA]</scope>
    <source>
        <strain evidence="2">MAG_bin17</strain>
    </source>
</reference>
<dbReference type="GO" id="GO:0008233">
    <property type="term" value="F:peptidase activity"/>
    <property type="evidence" value="ECO:0007669"/>
    <property type="project" value="UniProtKB-KW"/>
</dbReference>
<name>A0A832XL46_9ARCH</name>
<keyword evidence="1" id="KW-1133">Transmembrane helix</keyword>
<keyword evidence="1" id="KW-0472">Membrane</keyword>
<dbReference type="PANTHER" id="PTHR35864">
    <property type="entry name" value="ZINC METALLOPROTEASE MJ0611-RELATED"/>
    <property type="match status" value="1"/>
</dbReference>
<gene>
    <name evidence="2" type="ORF">H1011_01115</name>
</gene>
<accession>A0A832XL46</accession>
<feature type="transmembrane region" description="Helical" evidence="1">
    <location>
        <begin position="134"/>
        <end position="158"/>
    </location>
</feature>
<keyword evidence="2" id="KW-0645">Protease</keyword>
<organism evidence="2 3">
    <name type="scientific">Candidatus Undinarchaeum marinum</name>
    <dbReference type="NCBI Taxonomy" id="2756141"/>
    <lineage>
        <taxon>Archaea</taxon>
        <taxon>Candidatus Undinarchaeota</taxon>
        <taxon>Candidatus Undinarchaeia</taxon>
        <taxon>Candidatus Undinarchaeales</taxon>
        <taxon>Candidatus Undinarchaeaceae</taxon>
        <taxon>Candidatus Undinarchaeum</taxon>
    </lineage>
</organism>
<keyword evidence="3" id="KW-1185">Reference proteome</keyword>
<feature type="transmembrane region" description="Helical" evidence="1">
    <location>
        <begin position="36"/>
        <end position="53"/>
    </location>
</feature>
<sequence>MKLLESFTKKELQDLGISVIVMSVVVAVSMRMPMMFIFAILAIGPGFILHELGHKFMAQKKGYQAHYKMWKNGLIFAAFLSIFGWTFIAPGAVYFGGRVKHSDRNVGMVAVVGPMINVLLAVFFMAFMYTGNAFLITLGWIGAYVNSFLAIFNLIPIYPLDGQKVFKWDWRIWAGSISIAFWIFSGVKI</sequence>
<feature type="transmembrane region" description="Helical" evidence="1">
    <location>
        <begin position="170"/>
        <end position="187"/>
    </location>
</feature>
<evidence type="ECO:0000313" key="2">
    <source>
        <dbReference type="EMBL" id="HIJ99407.1"/>
    </source>
</evidence>
<dbReference type="GO" id="GO:0006508">
    <property type="term" value="P:proteolysis"/>
    <property type="evidence" value="ECO:0007669"/>
    <property type="project" value="UniProtKB-KW"/>
</dbReference>
<keyword evidence="1" id="KW-0812">Transmembrane</keyword>
<dbReference type="PANTHER" id="PTHR35864:SF1">
    <property type="entry name" value="ZINC METALLOPROTEASE YWHC-RELATED"/>
    <property type="match status" value="1"/>
</dbReference>
<dbReference type="EMBL" id="DVAD01000007">
    <property type="protein sequence ID" value="HIJ99407.1"/>
    <property type="molecule type" value="Genomic_DNA"/>
</dbReference>
<proteinExistence type="predicted"/>
<keyword evidence="2" id="KW-0378">Hydrolase</keyword>
<dbReference type="Proteomes" id="UP000604391">
    <property type="component" value="Unassembled WGS sequence"/>
</dbReference>
<dbReference type="AlphaFoldDB" id="A0A832XL46"/>
<feature type="transmembrane region" description="Helical" evidence="1">
    <location>
        <begin position="107"/>
        <end position="127"/>
    </location>
</feature>